<name>A0ABS7RHE7_9ACTN</name>
<dbReference type="InterPro" id="IPR025498">
    <property type="entry name" value="DUF4389"/>
</dbReference>
<evidence type="ECO:0000256" key="1">
    <source>
        <dbReference type="SAM" id="Phobius"/>
    </source>
</evidence>
<dbReference type="Pfam" id="PF14333">
    <property type="entry name" value="DUF4389"/>
    <property type="match status" value="2"/>
</dbReference>
<feature type="transmembrane region" description="Helical" evidence="1">
    <location>
        <begin position="156"/>
        <end position="177"/>
    </location>
</feature>
<dbReference type="Proteomes" id="UP000754710">
    <property type="component" value="Unassembled WGS sequence"/>
</dbReference>
<keyword evidence="1" id="KW-1133">Transmembrane helix</keyword>
<dbReference type="RefSeq" id="WP_221024133.1">
    <property type="nucleotide sequence ID" value="NZ_JAIEZQ010000001.1"/>
</dbReference>
<keyword evidence="1" id="KW-0812">Transmembrane</keyword>
<protein>
    <submittedName>
        <fullName evidence="2">DUF4389 domain-containing protein</fullName>
    </submittedName>
</protein>
<feature type="transmembrane region" description="Helical" evidence="1">
    <location>
        <begin position="31"/>
        <end position="57"/>
    </location>
</feature>
<keyword evidence="3" id="KW-1185">Reference proteome</keyword>
<feature type="transmembrane region" description="Helical" evidence="1">
    <location>
        <begin position="460"/>
        <end position="484"/>
    </location>
</feature>
<reference evidence="2 3" key="1">
    <citation type="submission" date="2021-08" db="EMBL/GenBank/DDBJ databases">
        <title>Nocardioides bacterium WL0053 sp. nov., isolated from the sediment.</title>
        <authorList>
            <person name="Wang L."/>
            <person name="Zhang D."/>
            <person name="Zhang A."/>
        </authorList>
    </citation>
    <scope>NUCLEOTIDE SEQUENCE [LARGE SCALE GENOMIC DNA]</scope>
    <source>
        <strain evidence="2 3">WL0053</strain>
    </source>
</reference>
<feature type="transmembrane region" description="Helical" evidence="1">
    <location>
        <begin position="270"/>
        <end position="296"/>
    </location>
</feature>
<evidence type="ECO:0000313" key="2">
    <source>
        <dbReference type="EMBL" id="MBY9074460.1"/>
    </source>
</evidence>
<organism evidence="2 3">
    <name type="scientific">Nocardioides jiangsuensis</name>
    <dbReference type="NCBI Taxonomy" id="2866161"/>
    <lineage>
        <taxon>Bacteria</taxon>
        <taxon>Bacillati</taxon>
        <taxon>Actinomycetota</taxon>
        <taxon>Actinomycetes</taxon>
        <taxon>Propionibacteriales</taxon>
        <taxon>Nocardioidaceae</taxon>
        <taxon>Nocardioides</taxon>
    </lineage>
</organism>
<feature type="transmembrane region" description="Helical" evidence="1">
    <location>
        <begin position="124"/>
        <end position="144"/>
    </location>
</feature>
<accession>A0ABS7RHE7</accession>
<comment type="caution">
    <text evidence="2">The sequence shown here is derived from an EMBL/GenBank/DDBJ whole genome shotgun (WGS) entry which is preliminary data.</text>
</comment>
<proteinExistence type="predicted"/>
<keyword evidence="1" id="KW-0472">Membrane</keyword>
<dbReference type="EMBL" id="JAIEZQ010000001">
    <property type="protein sequence ID" value="MBY9074460.1"/>
    <property type="molecule type" value="Genomic_DNA"/>
</dbReference>
<gene>
    <name evidence="2" type="ORF">K1X13_06480</name>
</gene>
<sequence>MRASVYPVHVDATLDAGLNRWLWLVKWVLVIPHYVVLVFLWLAFAVLSIAAFLSILVTGRYPRAIFDFDVGVMRWSWRVAYYAYGALGTDRYPPFTLAEVPDYPAHLTVDYPERLSRGLVLVKWWLLALPHYLVVAFFLGSGFYVATEMGSDNGQVLWGGGLIGLLVLIAAVVLLFTGVYPRPVYDLVLGMNRWVLRVAAYAALMTDEYPPFRLDMGEHDPGPGQVAVAPPAPPPPGAAAVPGAAPAPAVGAAGAETTPPATPGWTTGRVVAVVLASLLFLVAGGLLAGGTTLAVADQTMRNDRGFMMTPTEGVGSAAFAVTSEPIQLETGTASDAVPRGLFGEVSVEVTPTGDQPVFVGVAEAADAARYLDGVGHSTLLRFAGADGDQTPVYRQYDGGAPSVLPGDSDIWTASASGTGDQQLTWDAASGDWVVVLMNADGSRDVAADVAVGATVPALGWLVAGLLAVGGVLLLISVATLALAIRGASRRTPGQT</sequence>
<evidence type="ECO:0000313" key="3">
    <source>
        <dbReference type="Proteomes" id="UP000754710"/>
    </source>
</evidence>